<evidence type="ECO:0000259" key="2">
    <source>
        <dbReference type="Pfam" id="PF04892"/>
    </source>
</evidence>
<dbReference type="EMBL" id="JAHZST010000019">
    <property type="protein sequence ID" value="MBW8185984.1"/>
    <property type="molecule type" value="Genomic_DNA"/>
</dbReference>
<keyword evidence="1" id="KW-0812">Transmembrane</keyword>
<dbReference type="RefSeq" id="WP_220111330.1">
    <property type="nucleotide sequence ID" value="NZ_JAHZST010000019.1"/>
</dbReference>
<proteinExistence type="predicted"/>
<keyword evidence="4" id="KW-1185">Reference proteome</keyword>
<keyword evidence="1" id="KW-0472">Membrane</keyword>
<evidence type="ECO:0000313" key="4">
    <source>
        <dbReference type="Proteomes" id="UP001195963"/>
    </source>
</evidence>
<gene>
    <name evidence="3" type="ORF">K0625_20325</name>
</gene>
<reference evidence="3 4" key="1">
    <citation type="submission" date="2021-07" db="EMBL/GenBank/DDBJ databases">
        <title>Shewanella sp. nov, isolated from SCS.</title>
        <authorList>
            <person name="Cao W.R."/>
        </authorList>
    </citation>
    <scope>NUCLEOTIDE SEQUENCE [LARGE SCALE GENOMIC DNA]</scope>
    <source>
        <strain evidence="3 4">NR704-98</strain>
    </source>
</reference>
<dbReference type="InterPro" id="IPR006976">
    <property type="entry name" value="VanZ-like"/>
</dbReference>
<name>A0ABS7E8G3_9GAMM</name>
<accession>A0ABS7E8G3</accession>
<dbReference type="PANTHER" id="PTHR28008:SF1">
    <property type="entry name" value="DOMAIN PROTEIN, PUTATIVE (AFU_ORTHOLOGUE AFUA_3G10980)-RELATED"/>
    <property type="match status" value="1"/>
</dbReference>
<feature type="transmembrane region" description="Helical" evidence="1">
    <location>
        <begin position="7"/>
        <end position="24"/>
    </location>
</feature>
<dbReference type="Pfam" id="PF04892">
    <property type="entry name" value="VanZ"/>
    <property type="match status" value="1"/>
</dbReference>
<comment type="caution">
    <text evidence="3">The sequence shown here is derived from an EMBL/GenBank/DDBJ whole genome shotgun (WGS) entry which is preliminary data.</text>
</comment>
<evidence type="ECO:0000313" key="3">
    <source>
        <dbReference type="EMBL" id="MBW8185984.1"/>
    </source>
</evidence>
<sequence length="121" mass="14058">MISKRNIFKLALIAALIAISYLVFSRPSYPQLIPHMDKVGHLVSFFCLSYLTYLAFKPRWGVLAITLACYAIFIELVQYWLPYRSASLADFAADMLGVLLFYFCHWSYLRYFQASHLSEPE</sequence>
<feature type="transmembrane region" description="Helical" evidence="1">
    <location>
        <begin position="39"/>
        <end position="56"/>
    </location>
</feature>
<feature type="transmembrane region" description="Helical" evidence="1">
    <location>
        <begin position="87"/>
        <end position="109"/>
    </location>
</feature>
<dbReference type="Proteomes" id="UP001195963">
    <property type="component" value="Unassembled WGS sequence"/>
</dbReference>
<dbReference type="PANTHER" id="PTHR28008">
    <property type="entry name" value="DOMAIN PROTEIN, PUTATIVE (AFU_ORTHOLOGUE AFUA_3G10980)-RELATED"/>
    <property type="match status" value="1"/>
</dbReference>
<keyword evidence="1" id="KW-1133">Transmembrane helix</keyword>
<protein>
    <submittedName>
        <fullName evidence="3">VanZ family protein</fullName>
    </submittedName>
</protein>
<feature type="domain" description="VanZ-like" evidence="2">
    <location>
        <begin position="28"/>
        <end position="105"/>
    </location>
</feature>
<dbReference type="NCBIfam" id="NF037970">
    <property type="entry name" value="vanZ_1"/>
    <property type="match status" value="1"/>
</dbReference>
<organism evidence="3 4">
    <name type="scientific">Shewanella nanhaiensis</name>
    <dbReference type="NCBI Taxonomy" id="2864872"/>
    <lineage>
        <taxon>Bacteria</taxon>
        <taxon>Pseudomonadati</taxon>
        <taxon>Pseudomonadota</taxon>
        <taxon>Gammaproteobacteria</taxon>
        <taxon>Alteromonadales</taxon>
        <taxon>Shewanellaceae</taxon>
        <taxon>Shewanella</taxon>
    </lineage>
</organism>
<evidence type="ECO:0000256" key="1">
    <source>
        <dbReference type="SAM" id="Phobius"/>
    </source>
</evidence>
<feature type="transmembrane region" description="Helical" evidence="1">
    <location>
        <begin position="63"/>
        <end position="81"/>
    </location>
</feature>